<dbReference type="Gene3D" id="3.30.750.24">
    <property type="entry name" value="STAS domain"/>
    <property type="match status" value="1"/>
</dbReference>
<evidence type="ECO:0000256" key="4">
    <source>
        <dbReference type="ARBA" id="ARBA00023136"/>
    </source>
</evidence>
<evidence type="ECO:0000256" key="1">
    <source>
        <dbReference type="ARBA" id="ARBA00004141"/>
    </source>
</evidence>
<keyword evidence="8" id="KW-1185">Reference proteome</keyword>
<dbReference type="SUPFAM" id="SSF52091">
    <property type="entry name" value="SpoIIaa-like"/>
    <property type="match status" value="1"/>
</dbReference>
<feature type="transmembrane region" description="Helical" evidence="5">
    <location>
        <begin position="20"/>
        <end position="40"/>
    </location>
</feature>
<feature type="transmembrane region" description="Helical" evidence="5">
    <location>
        <begin position="320"/>
        <end position="350"/>
    </location>
</feature>
<feature type="transmembrane region" description="Helical" evidence="5">
    <location>
        <begin position="290"/>
        <end position="308"/>
    </location>
</feature>
<feature type="domain" description="STAS" evidence="6">
    <location>
        <begin position="375"/>
        <end position="604"/>
    </location>
</feature>
<dbReference type="InterPro" id="IPR001902">
    <property type="entry name" value="SLC26A/SulP_fam"/>
</dbReference>
<dbReference type="PANTHER" id="PTHR11814">
    <property type="entry name" value="SULFATE TRANSPORTER"/>
    <property type="match status" value="1"/>
</dbReference>
<organism evidence="7 8">
    <name type="scientific">Nannochloropsis salina CCMP1776</name>
    <dbReference type="NCBI Taxonomy" id="1027361"/>
    <lineage>
        <taxon>Eukaryota</taxon>
        <taxon>Sar</taxon>
        <taxon>Stramenopiles</taxon>
        <taxon>Ochrophyta</taxon>
        <taxon>Eustigmatophyceae</taxon>
        <taxon>Eustigmatales</taxon>
        <taxon>Monodopsidaceae</taxon>
        <taxon>Microchloropsis</taxon>
        <taxon>Microchloropsis salina</taxon>
    </lineage>
</organism>
<evidence type="ECO:0000313" key="7">
    <source>
        <dbReference type="EMBL" id="TFJ85017.1"/>
    </source>
</evidence>
<feature type="transmembrane region" description="Helical" evidence="5">
    <location>
        <begin position="186"/>
        <end position="205"/>
    </location>
</feature>
<evidence type="ECO:0000259" key="6">
    <source>
        <dbReference type="PROSITE" id="PS50801"/>
    </source>
</evidence>
<comment type="caution">
    <text evidence="7">The sequence shown here is derived from an EMBL/GenBank/DDBJ whole genome shotgun (WGS) entry which is preliminary data.</text>
</comment>
<reference evidence="7 8" key="1">
    <citation type="submission" date="2019-01" db="EMBL/GenBank/DDBJ databases">
        <title>Nuclear Genome Assembly of the Microalgal Biofuel strain Nannochloropsis salina CCMP1776.</title>
        <authorList>
            <person name="Hovde B."/>
        </authorList>
    </citation>
    <scope>NUCLEOTIDE SEQUENCE [LARGE SCALE GENOMIC DNA]</scope>
    <source>
        <strain evidence="7 8">CCMP1776</strain>
    </source>
</reference>
<sequence>MAASAIDVGSPVLSGSESRLIAVLHFTFLVGVLQLGFGVFRMGAIVHYVSEPVLTACSSVGIVITVISQLKYLLGINVPSFRYTFQTLRYIAVHLSSTNPWELLIGIPVLVLVCGVAAWKKRPPTGTSWDRFGRRLAIALPLLVVLYTTILAYHMYERHHLPIKTVGRLPTGFQTFPAWDLRQGDLSRYATSGLTVAIVSFLLSYSCQKSYAHKGRYEVGVDQELSALGLSNMVGSCFGGFVAVSSYVRASVNYEAGGRTQMSALVASTLVVVVVQWLSPAFYYVPMSGLAALLCGALVSSFTVQPFFETYRSSPRDFFVLVATSFVMFVVSVDTGIYSGIGLSICNLLLQYSYPDLEELGRLSGAPGQWRAVQRYRQAVTPQNIRVLRLDEALTFVNGDYVTGLLLRAARTMEAEAKGLNGPEASMTHVAKTAPHMTSLTVVCACTHVRGHGNTTCDWMPGCQEMLGSEGVQRESAAWTSPTATTMKEMEPQRVALPNGFRADTLASRCLPFQTKRKDGEGREAKKCCHLFVVLDASGINFMDFSGLRALGKVAKDMRDHGVRLLIAQAKSRLQDMLQTAPTLYHDVGGDKIKLSLEDLVYLLERHEMRLHGPFFASTREDGNKPKKVAAGC</sequence>
<evidence type="ECO:0000256" key="3">
    <source>
        <dbReference type="ARBA" id="ARBA00022989"/>
    </source>
</evidence>
<feature type="transmembrane region" description="Helical" evidence="5">
    <location>
        <begin position="103"/>
        <end position="120"/>
    </location>
</feature>
<evidence type="ECO:0000256" key="5">
    <source>
        <dbReference type="SAM" id="Phobius"/>
    </source>
</evidence>
<dbReference type="GO" id="GO:0016020">
    <property type="term" value="C:membrane"/>
    <property type="evidence" value="ECO:0007669"/>
    <property type="project" value="UniProtKB-SubCell"/>
</dbReference>
<dbReference type="InterPro" id="IPR036513">
    <property type="entry name" value="STAS_dom_sf"/>
</dbReference>
<comment type="subcellular location">
    <subcellularLocation>
        <location evidence="1">Membrane</location>
        <topology evidence="1">Multi-pass membrane protein</topology>
    </subcellularLocation>
</comment>
<dbReference type="GO" id="GO:0055085">
    <property type="term" value="P:transmembrane transport"/>
    <property type="evidence" value="ECO:0007669"/>
    <property type="project" value="InterPro"/>
</dbReference>
<feature type="transmembrane region" description="Helical" evidence="5">
    <location>
        <begin position="52"/>
        <end position="74"/>
    </location>
</feature>
<keyword evidence="2 5" id="KW-0812">Transmembrane</keyword>
<dbReference type="OrthoDB" id="288203at2759"/>
<dbReference type="Pfam" id="PF00916">
    <property type="entry name" value="Sulfate_transp"/>
    <property type="match status" value="1"/>
</dbReference>
<name>A0A4D9D3R1_9STRA</name>
<dbReference type="EMBL" id="SDOX01000016">
    <property type="protein sequence ID" value="TFJ85017.1"/>
    <property type="molecule type" value="Genomic_DNA"/>
</dbReference>
<dbReference type="Proteomes" id="UP000355283">
    <property type="component" value="Unassembled WGS sequence"/>
</dbReference>
<gene>
    <name evidence="7" type="ORF">NSK_003441</name>
</gene>
<dbReference type="CDD" id="cd07042">
    <property type="entry name" value="STAS_SulP_like_sulfate_transporter"/>
    <property type="match status" value="1"/>
</dbReference>
<feature type="transmembrane region" description="Helical" evidence="5">
    <location>
        <begin position="132"/>
        <end position="156"/>
    </location>
</feature>
<evidence type="ECO:0000313" key="8">
    <source>
        <dbReference type="Proteomes" id="UP000355283"/>
    </source>
</evidence>
<protein>
    <recommendedName>
        <fullName evidence="6">STAS domain-containing protein</fullName>
    </recommendedName>
</protein>
<dbReference type="Pfam" id="PF01740">
    <property type="entry name" value="STAS"/>
    <property type="match status" value="1"/>
</dbReference>
<keyword evidence="4 5" id="KW-0472">Membrane</keyword>
<keyword evidence="3 5" id="KW-1133">Transmembrane helix</keyword>
<proteinExistence type="predicted"/>
<evidence type="ECO:0000256" key="2">
    <source>
        <dbReference type="ARBA" id="ARBA00022692"/>
    </source>
</evidence>
<dbReference type="AlphaFoldDB" id="A0A4D9D3R1"/>
<dbReference type="InterPro" id="IPR002645">
    <property type="entry name" value="STAS_dom"/>
</dbReference>
<dbReference type="InterPro" id="IPR011547">
    <property type="entry name" value="SLC26A/SulP_dom"/>
</dbReference>
<dbReference type="PROSITE" id="PS50801">
    <property type="entry name" value="STAS"/>
    <property type="match status" value="1"/>
</dbReference>
<accession>A0A4D9D3R1</accession>
<feature type="transmembrane region" description="Helical" evidence="5">
    <location>
        <begin position="260"/>
        <end position="278"/>
    </location>
</feature>